<dbReference type="Gene3D" id="3.40.720.10">
    <property type="entry name" value="Alkaline Phosphatase, subunit A"/>
    <property type="match status" value="1"/>
</dbReference>
<dbReference type="Gene3D" id="3.30.1120.10">
    <property type="match status" value="1"/>
</dbReference>
<gene>
    <name evidence="3" type="ORF">FOF44_14055</name>
</gene>
<dbReference type="InterPro" id="IPR017850">
    <property type="entry name" value="Alkaline_phosphatase_core_sf"/>
</dbReference>
<evidence type="ECO:0000313" key="3">
    <source>
        <dbReference type="EMBL" id="TVO34106.1"/>
    </source>
</evidence>
<comment type="caution">
    <text evidence="3">The sequence shown here is derived from an EMBL/GenBank/DDBJ whole genome shotgun (WGS) entry which is preliminary data.</text>
</comment>
<dbReference type="OrthoDB" id="9803751at2"/>
<feature type="signal peptide" evidence="1">
    <location>
        <begin position="1"/>
        <end position="22"/>
    </location>
</feature>
<dbReference type="PANTHER" id="PTHR43751">
    <property type="entry name" value="SULFATASE"/>
    <property type="match status" value="1"/>
</dbReference>
<feature type="chain" id="PRO_5021713360" evidence="1">
    <location>
        <begin position="23"/>
        <end position="515"/>
    </location>
</feature>
<dbReference type="EMBL" id="VMKJ01000033">
    <property type="protein sequence ID" value="TVO34106.1"/>
    <property type="molecule type" value="Genomic_DNA"/>
</dbReference>
<keyword evidence="1" id="KW-0732">Signal</keyword>
<evidence type="ECO:0000256" key="1">
    <source>
        <dbReference type="SAM" id="SignalP"/>
    </source>
</evidence>
<evidence type="ECO:0000259" key="2">
    <source>
        <dbReference type="Pfam" id="PF00884"/>
    </source>
</evidence>
<dbReference type="InterPro" id="IPR052701">
    <property type="entry name" value="GAG_Ulvan_Degrading_Sulfatases"/>
</dbReference>
<accession>A0A557P0B5</accession>
<dbReference type="Pfam" id="PF00884">
    <property type="entry name" value="Sulfatase"/>
    <property type="match status" value="1"/>
</dbReference>
<dbReference type="SUPFAM" id="SSF53649">
    <property type="entry name" value="Alkaline phosphatase-like"/>
    <property type="match status" value="1"/>
</dbReference>
<evidence type="ECO:0000313" key="4">
    <source>
        <dbReference type="Proteomes" id="UP000319828"/>
    </source>
</evidence>
<dbReference type="RefSeq" id="WP_144388803.1">
    <property type="nucleotide sequence ID" value="NZ_CANNCB010000026.1"/>
</dbReference>
<dbReference type="Pfam" id="PF14707">
    <property type="entry name" value="Sulfatase_C"/>
    <property type="match status" value="1"/>
</dbReference>
<dbReference type="AlphaFoldDB" id="A0A557P0B5"/>
<feature type="domain" description="Sulfatase N-terminal" evidence="2">
    <location>
        <begin position="27"/>
        <end position="355"/>
    </location>
</feature>
<name>A0A557P0B5_9VIBR</name>
<organism evidence="3 4">
    <name type="scientific">Vibrio algivorus</name>
    <dbReference type="NCBI Taxonomy" id="1667024"/>
    <lineage>
        <taxon>Bacteria</taxon>
        <taxon>Pseudomonadati</taxon>
        <taxon>Pseudomonadota</taxon>
        <taxon>Gammaproteobacteria</taxon>
        <taxon>Vibrionales</taxon>
        <taxon>Vibrionaceae</taxon>
        <taxon>Vibrio</taxon>
    </lineage>
</organism>
<protein>
    <submittedName>
        <fullName evidence="3">Arylsulfatase</fullName>
    </submittedName>
</protein>
<proteinExistence type="predicted"/>
<reference evidence="3 4" key="1">
    <citation type="submission" date="2019-07" db="EMBL/GenBank/DDBJ databases">
        <title>The draft genome sequence of Vibrio algivorus M1486.</title>
        <authorList>
            <person name="Meng X."/>
        </authorList>
    </citation>
    <scope>NUCLEOTIDE SEQUENCE [LARGE SCALE GENOMIC DNA]</scope>
    <source>
        <strain evidence="3 4">M1486</strain>
    </source>
</reference>
<sequence>MHPILKKTVTLAGAIASFNAFAATEKPNVLVIMGDDIGQTNISAYTMGLVGYKTPNIDQIANDGAIFTDYYAEQSCTAGRSTFITGQTTLRTGLAKVGLPGADVGLQERDVTIAQLLKPLGYATGQFGKNHLGDRDEFLPTNHGFDEFFGNLYHLNAEEEPEQRNYPQNPEFRKKYGPRGVIHSYADGKIEDTGPLTRKRMETIDEETVSAAMDFMEKQVKADKPFFVWWNATRMHFRTHVKDEHRDKPGLNSRTEYADGMIEHDGQVGQILKKLDDLGVADNTIVLYTTDNGPHKNTWPDAALSPFRSEKVTNWEGAYRVPAMIRWPGHIQPGTVANGIVSGLDWLPTILAAAGEANVKEELLKGKKVADKTFKVHLDGYNQLPYLMGKEKESPRKEFFYFNDDGQLVALRYESWKIVFMEQRATGTLQVWAEPFTPLRTPKLFNLRSDPYEQADITSNTYWDWVLDHVYLYVPAQAYVAKFLQTFEEFPPSQTPASFNLDSVMKKLQEAPTTK</sequence>
<dbReference type="Proteomes" id="UP000319828">
    <property type="component" value="Unassembled WGS sequence"/>
</dbReference>
<dbReference type="InterPro" id="IPR000917">
    <property type="entry name" value="Sulfatase_N"/>
</dbReference>
<dbReference type="CDD" id="cd16142">
    <property type="entry name" value="ARS_like"/>
    <property type="match status" value="1"/>
</dbReference>
<dbReference type="PANTHER" id="PTHR43751:SF2">
    <property type="entry name" value="SULFATASE N-TERMINAL DOMAIN-CONTAINING PROTEIN"/>
    <property type="match status" value="1"/>
</dbReference>